<protein>
    <recommendedName>
        <fullName evidence="4">No apical meristem-associated C-terminal domain-containing protein</fullName>
    </recommendedName>
</protein>
<reference evidence="2 3" key="1">
    <citation type="submission" date="2022-01" db="EMBL/GenBank/DDBJ databases">
        <authorList>
            <person name="Xiong W."/>
            <person name="Schranz E."/>
        </authorList>
    </citation>
    <scope>NUCLEOTIDE SEQUENCE [LARGE SCALE GENOMIC DNA]</scope>
</reference>
<keyword evidence="3" id="KW-1185">Reference proteome</keyword>
<evidence type="ECO:0000256" key="1">
    <source>
        <dbReference type="SAM" id="MobiDB-lite"/>
    </source>
</evidence>
<evidence type="ECO:0000313" key="2">
    <source>
        <dbReference type="EMBL" id="CAH1430607.1"/>
    </source>
</evidence>
<evidence type="ECO:0000313" key="3">
    <source>
        <dbReference type="Proteomes" id="UP001157418"/>
    </source>
</evidence>
<dbReference type="AlphaFoldDB" id="A0AAU9MXV1"/>
<dbReference type="Proteomes" id="UP001157418">
    <property type="component" value="Unassembled WGS sequence"/>
</dbReference>
<proteinExistence type="predicted"/>
<dbReference type="EMBL" id="CAKMRJ010003334">
    <property type="protein sequence ID" value="CAH1430607.1"/>
    <property type="molecule type" value="Genomic_DNA"/>
</dbReference>
<gene>
    <name evidence="2" type="ORF">LVIROSA_LOCUS17368</name>
</gene>
<sequence length="146" mass="16817">MKWVLVKNVGEDSPPPSSKRTKPSSSNAYTTSYDAQYPLGFPPKQQSFNVENPPPQRKRKGKKAKSTLSTQNEIFDLVNEIAGINTATKKEVEQRQRYRKQKLHIFQDNEEGKAKMLEREIENHGMQYFLQLHDHLTGDDSTYAHP</sequence>
<comment type="caution">
    <text evidence="2">The sequence shown here is derived from an EMBL/GenBank/DDBJ whole genome shotgun (WGS) entry which is preliminary data.</text>
</comment>
<accession>A0AAU9MXV1</accession>
<name>A0AAU9MXV1_9ASTR</name>
<evidence type="ECO:0008006" key="4">
    <source>
        <dbReference type="Google" id="ProtNLM"/>
    </source>
</evidence>
<feature type="region of interest" description="Disordered" evidence="1">
    <location>
        <begin position="1"/>
        <end position="68"/>
    </location>
</feature>
<organism evidence="2 3">
    <name type="scientific">Lactuca virosa</name>
    <dbReference type="NCBI Taxonomy" id="75947"/>
    <lineage>
        <taxon>Eukaryota</taxon>
        <taxon>Viridiplantae</taxon>
        <taxon>Streptophyta</taxon>
        <taxon>Embryophyta</taxon>
        <taxon>Tracheophyta</taxon>
        <taxon>Spermatophyta</taxon>
        <taxon>Magnoliopsida</taxon>
        <taxon>eudicotyledons</taxon>
        <taxon>Gunneridae</taxon>
        <taxon>Pentapetalae</taxon>
        <taxon>asterids</taxon>
        <taxon>campanulids</taxon>
        <taxon>Asterales</taxon>
        <taxon>Asteraceae</taxon>
        <taxon>Cichorioideae</taxon>
        <taxon>Cichorieae</taxon>
        <taxon>Lactucinae</taxon>
        <taxon>Lactuca</taxon>
    </lineage>
</organism>
<feature type="compositionally biased region" description="Basic residues" evidence="1">
    <location>
        <begin position="56"/>
        <end position="65"/>
    </location>
</feature>